<feature type="domain" description="Peptidase S1" evidence="3">
    <location>
        <begin position="47"/>
        <end position="297"/>
    </location>
</feature>
<dbReference type="InterPro" id="IPR009003">
    <property type="entry name" value="Peptidase_S1_PA"/>
</dbReference>
<dbReference type="SMART" id="SM00020">
    <property type="entry name" value="Tryp_SPc"/>
    <property type="match status" value="1"/>
</dbReference>
<dbReference type="HOGENOM" id="CLU_073536_0_0_7"/>
<accession>M4VTJ3</accession>
<keyword evidence="2" id="KW-0732">Signal</keyword>
<reference evidence="4 5" key="1">
    <citation type="journal article" date="2013" name="ISME J.">
        <title>By their genes ye shall know them: genomic signatures of predatory bacteria.</title>
        <authorList>
            <person name="Pasternak Z."/>
            <person name="Pietrokovski S."/>
            <person name="Rotem O."/>
            <person name="Gophna U."/>
            <person name="Lurie-Weinberger M.N."/>
            <person name="Jurkevitch E."/>
        </authorList>
    </citation>
    <scope>NUCLEOTIDE SEQUENCE [LARGE SCALE GENOMIC DNA]</scope>
    <source>
        <strain evidence="4 5">JSS</strain>
    </source>
</reference>
<keyword evidence="5" id="KW-1185">Reference proteome</keyword>
<evidence type="ECO:0000259" key="3">
    <source>
        <dbReference type="PROSITE" id="PS50240"/>
    </source>
</evidence>
<sequence>MKAVLAPSRYMFPLILGCCLTVLAACGGVSPESSYEPSLQNLLATNVIGGKEAPEDFQKSNGIVGLLTSYGQGRTQVCTGTLITRDVVLTAAHCVEQEDFNFADIYFANEIQPSSDFLNATDESTRSESQIVRAHAIKINPRWKGSGVVQGNDIALVFLDRKAPADFQTSGLPTARQASRLRGQSVVLAGFGLSRHQNTQESALTERLLLRHVDSVVIDRVDFSKKELRVVDKATGLKGVCVGDSGGPAYIQHKDGRYIQVGVLSRVQADQYGNCNQGISFYSHVGEHIQWIRKELGL</sequence>
<protein>
    <recommendedName>
        <fullName evidence="3">Peptidase S1 domain-containing protein</fullName>
    </recommendedName>
</protein>
<dbReference type="InterPro" id="IPR001314">
    <property type="entry name" value="Peptidase_S1A"/>
</dbReference>
<dbReference type="PROSITE" id="PS51257">
    <property type="entry name" value="PROKAR_LIPOPROTEIN"/>
    <property type="match status" value="1"/>
</dbReference>
<dbReference type="InterPro" id="IPR001254">
    <property type="entry name" value="Trypsin_dom"/>
</dbReference>
<dbReference type="AlphaFoldDB" id="M4VTJ3"/>
<dbReference type="GO" id="GO:0006508">
    <property type="term" value="P:proteolysis"/>
    <property type="evidence" value="ECO:0007669"/>
    <property type="project" value="InterPro"/>
</dbReference>
<feature type="chain" id="PRO_5004060465" description="Peptidase S1 domain-containing protein" evidence="2">
    <location>
        <begin position="25"/>
        <end position="298"/>
    </location>
</feature>
<keyword evidence="1" id="KW-1015">Disulfide bond</keyword>
<name>M4VTJ3_9BACT</name>
<dbReference type="SUPFAM" id="SSF50494">
    <property type="entry name" value="Trypsin-like serine proteases"/>
    <property type="match status" value="1"/>
</dbReference>
<proteinExistence type="predicted"/>
<gene>
    <name evidence="4" type="ORF">A11Q_2288</name>
</gene>
<feature type="signal peptide" evidence="2">
    <location>
        <begin position="1"/>
        <end position="24"/>
    </location>
</feature>
<dbReference type="GO" id="GO:0004252">
    <property type="term" value="F:serine-type endopeptidase activity"/>
    <property type="evidence" value="ECO:0007669"/>
    <property type="project" value="InterPro"/>
</dbReference>
<evidence type="ECO:0000313" key="5">
    <source>
        <dbReference type="Proteomes" id="UP000012040"/>
    </source>
</evidence>
<dbReference type="PATRIC" id="fig|1184267.3.peg.2318"/>
<dbReference type="Proteomes" id="UP000012040">
    <property type="component" value="Chromosome"/>
</dbReference>
<dbReference type="KEGG" id="bex:A11Q_2288"/>
<dbReference type="PRINTS" id="PR00722">
    <property type="entry name" value="CHYMOTRYPSIN"/>
</dbReference>
<dbReference type="PROSITE" id="PS00134">
    <property type="entry name" value="TRYPSIN_HIS"/>
    <property type="match status" value="1"/>
</dbReference>
<dbReference type="Gene3D" id="2.40.10.10">
    <property type="entry name" value="Trypsin-like serine proteases"/>
    <property type="match status" value="1"/>
</dbReference>
<dbReference type="Pfam" id="PF00089">
    <property type="entry name" value="Trypsin"/>
    <property type="match status" value="1"/>
</dbReference>
<dbReference type="InterPro" id="IPR018114">
    <property type="entry name" value="TRYPSIN_HIS"/>
</dbReference>
<dbReference type="InterPro" id="IPR051487">
    <property type="entry name" value="Ser/Thr_Proteases_Immune/Dev"/>
</dbReference>
<dbReference type="EMBL" id="CP003537">
    <property type="protein sequence ID" value="AGH96504.1"/>
    <property type="molecule type" value="Genomic_DNA"/>
</dbReference>
<evidence type="ECO:0000313" key="4">
    <source>
        <dbReference type="EMBL" id="AGH96504.1"/>
    </source>
</evidence>
<evidence type="ECO:0000256" key="1">
    <source>
        <dbReference type="ARBA" id="ARBA00023157"/>
    </source>
</evidence>
<dbReference type="PROSITE" id="PS50240">
    <property type="entry name" value="TRYPSIN_DOM"/>
    <property type="match status" value="1"/>
</dbReference>
<dbReference type="InterPro" id="IPR043504">
    <property type="entry name" value="Peptidase_S1_PA_chymotrypsin"/>
</dbReference>
<dbReference type="PANTHER" id="PTHR24256">
    <property type="entry name" value="TRYPTASE-RELATED"/>
    <property type="match status" value="1"/>
</dbReference>
<dbReference type="STRING" id="1184267.A11Q_2288"/>
<dbReference type="eggNOG" id="COG5640">
    <property type="taxonomic scope" value="Bacteria"/>
</dbReference>
<evidence type="ECO:0000256" key="2">
    <source>
        <dbReference type="SAM" id="SignalP"/>
    </source>
</evidence>
<organism evidence="4 5">
    <name type="scientific">Pseudobdellovibrio exovorus JSS</name>
    <dbReference type="NCBI Taxonomy" id="1184267"/>
    <lineage>
        <taxon>Bacteria</taxon>
        <taxon>Pseudomonadati</taxon>
        <taxon>Bdellovibrionota</taxon>
        <taxon>Bdellovibrionia</taxon>
        <taxon>Bdellovibrionales</taxon>
        <taxon>Pseudobdellovibrionaceae</taxon>
        <taxon>Pseudobdellovibrio</taxon>
    </lineage>
</organism>